<reference evidence="2 3" key="1">
    <citation type="submission" date="2015-01" db="EMBL/GenBank/DDBJ databases">
        <title>Genome of allotetraploid Gossypium barbadense reveals genomic plasticity and fiber elongation in cotton evolution.</title>
        <authorList>
            <person name="Chen X."/>
            <person name="Liu X."/>
            <person name="Zhao B."/>
            <person name="Zheng H."/>
            <person name="Hu Y."/>
            <person name="Lu G."/>
            <person name="Yang C."/>
            <person name="Chen J."/>
            <person name="Shan C."/>
            <person name="Zhang L."/>
            <person name="Zhou Y."/>
            <person name="Wang L."/>
            <person name="Guo W."/>
            <person name="Bai Y."/>
            <person name="Ruan J."/>
            <person name="Shangguan X."/>
            <person name="Mao Y."/>
            <person name="Jiang J."/>
            <person name="Zhu Y."/>
            <person name="Lei J."/>
            <person name="Kang H."/>
            <person name="Chen S."/>
            <person name="He X."/>
            <person name="Wang R."/>
            <person name="Wang Y."/>
            <person name="Chen J."/>
            <person name="Wang L."/>
            <person name="Yu S."/>
            <person name="Wang B."/>
            <person name="Wei J."/>
            <person name="Song S."/>
            <person name="Lu X."/>
            <person name="Gao Z."/>
            <person name="Gu W."/>
            <person name="Deng X."/>
            <person name="Ma D."/>
            <person name="Wang S."/>
            <person name="Liang W."/>
            <person name="Fang L."/>
            <person name="Cai C."/>
            <person name="Zhu X."/>
            <person name="Zhou B."/>
            <person name="Zhang Y."/>
            <person name="Chen Z."/>
            <person name="Xu S."/>
            <person name="Zhu R."/>
            <person name="Wang S."/>
            <person name="Zhang T."/>
            <person name="Zhao G."/>
        </authorList>
    </citation>
    <scope>NUCLEOTIDE SEQUENCE [LARGE SCALE GENOMIC DNA]</scope>
    <source>
        <strain evidence="3">cv. Xinhai21</strain>
        <tissue evidence="2">Leaf</tissue>
    </source>
</reference>
<feature type="region of interest" description="Disordered" evidence="1">
    <location>
        <begin position="183"/>
        <end position="206"/>
    </location>
</feature>
<feature type="compositionally biased region" description="Basic and acidic residues" evidence="1">
    <location>
        <begin position="285"/>
        <end position="294"/>
    </location>
</feature>
<feature type="region of interest" description="Disordered" evidence="1">
    <location>
        <begin position="90"/>
        <end position="122"/>
    </location>
</feature>
<dbReference type="InterPro" id="IPR052997">
    <property type="entry name" value="RRT15-like"/>
</dbReference>
<dbReference type="OrthoDB" id="1636541at2759"/>
<gene>
    <name evidence="2" type="ORF">GOBAR_AA07162</name>
</gene>
<dbReference type="EMBL" id="KZ663352">
    <property type="protein sequence ID" value="PPS13419.1"/>
    <property type="molecule type" value="Genomic_DNA"/>
</dbReference>
<feature type="region of interest" description="Disordered" evidence="1">
    <location>
        <begin position="283"/>
        <end position="332"/>
    </location>
</feature>
<protein>
    <recommendedName>
        <fullName evidence="4">Senescence-associated protein</fullName>
    </recommendedName>
</protein>
<dbReference type="PANTHER" id="PTHR33047">
    <property type="entry name" value="PROTEIN TAR1"/>
    <property type="match status" value="1"/>
</dbReference>
<accession>A0A2P5YCS6</accession>
<dbReference type="PANTHER" id="PTHR33047:SF8">
    <property type="entry name" value="REGULATOR OF RDNA TRANSCRIPTION PROTEIN 15"/>
    <property type="match status" value="1"/>
</dbReference>
<sequence length="555" mass="60395">MIGRADIEGSKSNVAMNAWLPQASYPCGNFSDTSSFKFRRSKGSIGHAFTVRIRTGNQNQTSFYPFVPHEISVLVELILGHLRYLLTDVPPQPNSPPDNVFRPDRPAEAGLGSKKRGRAPPPIHGISKITLKVVVFQFRPRAPTYPTPLKSFHKVGLESSSTGSSFPADSAKPVPLAVVSLDSRQGQWESVPPQPNSPPDNIFRPDRSAKADLVSKKKGRAPHLIHGISKITLKAVVFQFRPRAPTYPTPLKSFHKVRLESSLTGSSFPADSAKPVPLAVVSLDSRQRHSESTVRRPKKAPEGAIPSPSLNRHAVTRSHRKSSSSSAPIVDGGCSPWRPDAVMSTTGHGQHSVIQILKGRWECIGHDATCGALLAAEPYLWLNRFHGGQAICTDGHSARARTPGFSMTVALSYTSGPGPCPDDRYHCEPPPVFPLASPRSGIVHHLSGLDRHALTRTLLKRSRSVGGAPARDPTNQIPCTLWADVRNTQVPKHVESALLDPTIEATTSAQVYQRPGFRPPPEPASVHAPSRSTDWLLPFHIRSRCIVGPHPLPSR</sequence>
<dbReference type="AlphaFoldDB" id="A0A2P5YCS6"/>
<evidence type="ECO:0008006" key="4">
    <source>
        <dbReference type="Google" id="ProtNLM"/>
    </source>
</evidence>
<proteinExistence type="predicted"/>
<evidence type="ECO:0000313" key="3">
    <source>
        <dbReference type="Proteomes" id="UP000239757"/>
    </source>
</evidence>
<name>A0A2P5YCS6_GOSBA</name>
<organism evidence="2 3">
    <name type="scientific">Gossypium barbadense</name>
    <name type="common">Sea Island cotton</name>
    <name type="synonym">Hibiscus barbadensis</name>
    <dbReference type="NCBI Taxonomy" id="3634"/>
    <lineage>
        <taxon>Eukaryota</taxon>
        <taxon>Viridiplantae</taxon>
        <taxon>Streptophyta</taxon>
        <taxon>Embryophyta</taxon>
        <taxon>Tracheophyta</taxon>
        <taxon>Spermatophyta</taxon>
        <taxon>Magnoliopsida</taxon>
        <taxon>eudicotyledons</taxon>
        <taxon>Gunneridae</taxon>
        <taxon>Pentapetalae</taxon>
        <taxon>rosids</taxon>
        <taxon>malvids</taxon>
        <taxon>Malvales</taxon>
        <taxon>Malvaceae</taxon>
        <taxon>Malvoideae</taxon>
        <taxon>Gossypium</taxon>
    </lineage>
</organism>
<dbReference type="Proteomes" id="UP000239757">
    <property type="component" value="Unassembled WGS sequence"/>
</dbReference>
<evidence type="ECO:0000313" key="2">
    <source>
        <dbReference type="EMBL" id="PPS13419.1"/>
    </source>
</evidence>
<evidence type="ECO:0000256" key="1">
    <source>
        <dbReference type="SAM" id="MobiDB-lite"/>
    </source>
</evidence>